<evidence type="ECO:0000313" key="7">
    <source>
        <dbReference type="Proteomes" id="UP001431209"/>
    </source>
</evidence>
<dbReference type="EMBL" id="JAOPGA020001623">
    <property type="protein sequence ID" value="KAL0489958.1"/>
    <property type="molecule type" value="Genomic_DNA"/>
</dbReference>
<dbReference type="PANTHER" id="PTHR10687">
    <property type="entry name" value="SECRETORY CARRIER-ASSOCIATED MEMBRANE PROTEIN SCAMP"/>
    <property type="match status" value="1"/>
</dbReference>
<feature type="transmembrane region" description="Helical" evidence="5">
    <location>
        <begin position="58"/>
        <end position="84"/>
    </location>
</feature>
<name>A0AAW2ZKU6_9EUKA</name>
<dbReference type="GO" id="GO:0015031">
    <property type="term" value="P:protein transport"/>
    <property type="evidence" value="ECO:0007669"/>
    <property type="project" value="InterPro"/>
</dbReference>
<evidence type="ECO:0000256" key="1">
    <source>
        <dbReference type="ARBA" id="ARBA00004141"/>
    </source>
</evidence>
<dbReference type="Pfam" id="PF04144">
    <property type="entry name" value="SCAMP"/>
    <property type="match status" value="1"/>
</dbReference>
<dbReference type="InterPro" id="IPR007273">
    <property type="entry name" value="SCAMP"/>
</dbReference>
<evidence type="ECO:0000256" key="3">
    <source>
        <dbReference type="ARBA" id="ARBA00022989"/>
    </source>
</evidence>
<feature type="transmembrane region" description="Helical" evidence="5">
    <location>
        <begin position="137"/>
        <end position="163"/>
    </location>
</feature>
<sequence length="195" mass="21293">MTTPAKLNNFPICYPFLYHNIIGECGNKIYLAFMNLAEFAIANLAACIAAIAVAGLDFLGILVMSIVFVVFTPPASFVLQYWVGYSACANKSTIRYILCFVSYGAAVLFNIVMFIGIPDVSSGLINGIKLVANHKVVAIFHFIMAALWLFNAVFAAIILLLMVRHFRSDDCSVNEVKGSVTSFFTRRAISNAVGI</sequence>
<keyword evidence="4 5" id="KW-0472">Membrane</keyword>
<reference evidence="6 7" key="1">
    <citation type="submission" date="2024-03" db="EMBL/GenBank/DDBJ databases">
        <title>The Acrasis kona genome and developmental transcriptomes reveal deep origins of eukaryotic multicellular pathways.</title>
        <authorList>
            <person name="Sheikh S."/>
            <person name="Fu C.-J."/>
            <person name="Brown M.W."/>
            <person name="Baldauf S.L."/>
        </authorList>
    </citation>
    <scope>NUCLEOTIDE SEQUENCE [LARGE SCALE GENOMIC DNA]</scope>
    <source>
        <strain evidence="6 7">ATCC MYA-3509</strain>
    </source>
</reference>
<protein>
    <submittedName>
        <fullName evidence="6">Secretory carrier-associated membrane protein</fullName>
    </submittedName>
</protein>
<keyword evidence="3 5" id="KW-1133">Transmembrane helix</keyword>
<dbReference type="PANTHER" id="PTHR10687:SF2">
    <property type="entry name" value="SECRETORY CARRIER-ASSOCIATED MEMBRANE PROTEIN"/>
    <property type="match status" value="1"/>
</dbReference>
<comment type="caution">
    <text evidence="6">The sequence shown here is derived from an EMBL/GenBank/DDBJ whole genome shotgun (WGS) entry which is preliminary data.</text>
</comment>
<evidence type="ECO:0000256" key="4">
    <source>
        <dbReference type="ARBA" id="ARBA00023136"/>
    </source>
</evidence>
<feature type="transmembrane region" description="Helical" evidence="5">
    <location>
        <begin position="96"/>
        <end position="117"/>
    </location>
</feature>
<evidence type="ECO:0000256" key="2">
    <source>
        <dbReference type="ARBA" id="ARBA00022692"/>
    </source>
</evidence>
<keyword evidence="2 5" id="KW-0812">Transmembrane</keyword>
<dbReference type="GO" id="GO:0032588">
    <property type="term" value="C:trans-Golgi network membrane"/>
    <property type="evidence" value="ECO:0007669"/>
    <property type="project" value="TreeGrafter"/>
</dbReference>
<gene>
    <name evidence="6" type="ORF">AKO1_009302</name>
</gene>
<keyword evidence="7" id="KW-1185">Reference proteome</keyword>
<feature type="transmembrane region" description="Helical" evidence="5">
    <location>
        <begin position="29"/>
        <end position="52"/>
    </location>
</feature>
<organism evidence="6 7">
    <name type="scientific">Acrasis kona</name>
    <dbReference type="NCBI Taxonomy" id="1008807"/>
    <lineage>
        <taxon>Eukaryota</taxon>
        <taxon>Discoba</taxon>
        <taxon>Heterolobosea</taxon>
        <taxon>Tetramitia</taxon>
        <taxon>Eutetramitia</taxon>
        <taxon>Acrasidae</taxon>
        <taxon>Acrasis</taxon>
    </lineage>
</organism>
<dbReference type="AlphaFoldDB" id="A0AAW2ZKU6"/>
<comment type="subcellular location">
    <subcellularLocation>
        <location evidence="1">Membrane</location>
        <topology evidence="1">Multi-pass membrane protein</topology>
    </subcellularLocation>
</comment>
<evidence type="ECO:0000313" key="6">
    <source>
        <dbReference type="EMBL" id="KAL0489958.1"/>
    </source>
</evidence>
<proteinExistence type="predicted"/>
<evidence type="ECO:0000256" key="5">
    <source>
        <dbReference type="SAM" id="Phobius"/>
    </source>
</evidence>
<accession>A0AAW2ZKU6</accession>
<dbReference type="GO" id="GO:0055038">
    <property type="term" value="C:recycling endosome membrane"/>
    <property type="evidence" value="ECO:0007669"/>
    <property type="project" value="TreeGrafter"/>
</dbReference>
<dbReference type="Proteomes" id="UP001431209">
    <property type="component" value="Unassembled WGS sequence"/>
</dbReference>